<dbReference type="CDD" id="cd03259">
    <property type="entry name" value="ABC_Carb_Solutes_like"/>
    <property type="match status" value="1"/>
</dbReference>
<keyword evidence="9" id="KW-0472">Membrane</keyword>
<keyword evidence="5" id="KW-0067">ATP-binding</keyword>
<keyword evidence="4" id="KW-0547">Nucleotide-binding</keyword>
<evidence type="ECO:0000256" key="5">
    <source>
        <dbReference type="ARBA" id="ARBA00022840"/>
    </source>
</evidence>
<name>A0AAD9J608_9ANNE</name>
<evidence type="ECO:0000256" key="9">
    <source>
        <dbReference type="ARBA" id="ARBA00023136"/>
    </source>
</evidence>
<dbReference type="Pfam" id="PF00005">
    <property type="entry name" value="ABC_tran"/>
    <property type="match status" value="1"/>
</dbReference>
<dbReference type="SUPFAM" id="SSF52540">
    <property type="entry name" value="P-loop containing nucleoside triphosphate hydrolases"/>
    <property type="match status" value="1"/>
</dbReference>
<dbReference type="InterPro" id="IPR050093">
    <property type="entry name" value="ABC_SmlMolc_Importer"/>
</dbReference>
<dbReference type="GO" id="GO:0015408">
    <property type="term" value="F:ABC-type ferric iron transporter activity"/>
    <property type="evidence" value="ECO:0007669"/>
    <property type="project" value="InterPro"/>
</dbReference>
<dbReference type="GO" id="GO:0015888">
    <property type="term" value="P:thiamine transport"/>
    <property type="evidence" value="ECO:0007669"/>
    <property type="project" value="InterPro"/>
</dbReference>
<protein>
    <recommendedName>
        <fullName evidence="10">ABC transporter domain-containing protein</fullName>
    </recommendedName>
</protein>
<dbReference type="NCBIfam" id="TIGR01254">
    <property type="entry name" value="sfuA"/>
    <property type="match status" value="1"/>
</dbReference>
<dbReference type="SUPFAM" id="SSF53850">
    <property type="entry name" value="Periplasmic binding protein-like II"/>
    <property type="match status" value="1"/>
</dbReference>
<dbReference type="InterPro" id="IPR003439">
    <property type="entry name" value="ABC_transporter-like_ATP-bd"/>
</dbReference>
<dbReference type="Gene3D" id="3.40.190.10">
    <property type="entry name" value="Periplasmic binding protein-like II"/>
    <property type="match status" value="1"/>
</dbReference>
<dbReference type="InterPro" id="IPR017871">
    <property type="entry name" value="ABC_transporter-like_CS"/>
</dbReference>
<dbReference type="EMBL" id="JAODUP010000583">
    <property type="protein sequence ID" value="KAK2146773.1"/>
    <property type="molecule type" value="Genomic_DNA"/>
</dbReference>
<dbReference type="GO" id="GO:0016020">
    <property type="term" value="C:membrane"/>
    <property type="evidence" value="ECO:0007669"/>
    <property type="project" value="InterPro"/>
</dbReference>
<evidence type="ECO:0000256" key="6">
    <source>
        <dbReference type="ARBA" id="ARBA00023004"/>
    </source>
</evidence>
<proteinExistence type="predicted"/>
<evidence type="ECO:0000313" key="11">
    <source>
        <dbReference type="EMBL" id="KAK2146773.1"/>
    </source>
</evidence>
<dbReference type="GO" id="GO:0005524">
    <property type="term" value="F:ATP binding"/>
    <property type="evidence" value="ECO:0007669"/>
    <property type="project" value="UniProtKB-KW"/>
</dbReference>
<accession>A0AAD9J608</accession>
<evidence type="ECO:0000259" key="10">
    <source>
        <dbReference type="PROSITE" id="PS50893"/>
    </source>
</evidence>
<dbReference type="InterPro" id="IPR003593">
    <property type="entry name" value="AAA+_ATPase"/>
</dbReference>
<gene>
    <name evidence="11" type="ORF">LSH36_583g01250</name>
</gene>
<evidence type="ECO:0000313" key="12">
    <source>
        <dbReference type="Proteomes" id="UP001208570"/>
    </source>
</evidence>
<dbReference type="InterPro" id="IPR027417">
    <property type="entry name" value="P-loop_NTPase"/>
</dbReference>
<dbReference type="PROSITE" id="PS00211">
    <property type="entry name" value="ABC_TRANSPORTER_1"/>
    <property type="match status" value="1"/>
</dbReference>
<feature type="domain" description="ABC transporter" evidence="10">
    <location>
        <begin position="209"/>
        <end position="441"/>
    </location>
</feature>
<evidence type="ECO:0000256" key="7">
    <source>
        <dbReference type="ARBA" id="ARBA00023032"/>
    </source>
</evidence>
<dbReference type="PROSITE" id="PS50893">
    <property type="entry name" value="ABC_TRANSPORTER_2"/>
    <property type="match status" value="1"/>
</dbReference>
<evidence type="ECO:0000256" key="2">
    <source>
        <dbReference type="ARBA" id="ARBA00022475"/>
    </source>
</evidence>
<dbReference type="AlphaFoldDB" id="A0AAD9J608"/>
<dbReference type="GO" id="GO:0030975">
    <property type="term" value="F:thiamine binding"/>
    <property type="evidence" value="ECO:0007669"/>
    <property type="project" value="InterPro"/>
</dbReference>
<evidence type="ECO:0000256" key="4">
    <source>
        <dbReference type="ARBA" id="ARBA00022741"/>
    </source>
</evidence>
<keyword evidence="8" id="KW-0406">Ion transport</keyword>
<dbReference type="InterPro" id="IPR006059">
    <property type="entry name" value="SBP"/>
</dbReference>
<evidence type="ECO:0000256" key="1">
    <source>
        <dbReference type="ARBA" id="ARBA00022448"/>
    </source>
</evidence>
<dbReference type="Proteomes" id="UP001208570">
    <property type="component" value="Unassembled WGS sequence"/>
</dbReference>
<keyword evidence="1" id="KW-0813">Transport</keyword>
<keyword evidence="3" id="KW-0410">Iron transport</keyword>
<dbReference type="Pfam" id="PF01547">
    <property type="entry name" value="SBP_bac_1"/>
    <property type="match status" value="1"/>
</dbReference>
<dbReference type="FunFam" id="3.40.50.300:FF:000425">
    <property type="entry name" value="Probable ABC transporter, ATP-binding subunit"/>
    <property type="match status" value="1"/>
</dbReference>
<dbReference type="PANTHER" id="PTHR42781">
    <property type="entry name" value="SPERMIDINE/PUTRESCINE IMPORT ATP-BINDING PROTEIN POTA"/>
    <property type="match status" value="1"/>
</dbReference>
<dbReference type="InterPro" id="IPR005948">
    <property type="entry name" value="ThiB-like"/>
</dbReference>
<dbReference type="Gene3D" id="3.40.50.300">
    <property type="entry name" value="P-loop containing nucleotide triphosphate hydrolases"/>
    <property type="match status" value="1"/>
</dbReference>
<keyword evidence="12" id="KW-1185">Reference proteome</keyword>
<dbReference type="PANTHER" id="PTHR42781:SF4">
    <property type="entry name" value="SPERMIDINE_PUTRESCINE IMPORT ATP-BINDING PROTEIN POTA"/>
    <property type="match status" value="1"/>
</dbReference>
<keyword evidence="6" id="KW-0408">Iron</keyword>
<evidence type="ECO:0000256" key="8">
    <source>
        <dbReference type="ARBA" id="ARBA00023065"/>
    </source>
</evidence>
<dbReference type="InterPro" id="IPR015853">
    <property type="entry name" value="ABC_transpr_FbpC"/>
</dbReference>
<comment type="caution">
    <text evidence="11">The sequence shown here is derived from an EMBL/GenBank/DDBJ whole genome shotgun (WGS) entry which is preliminary data.</text>
</comment>
<dbReference type="SMART" id="SM00382">
    <property type="entry name" value="AAA"/>
    <property type="match status" value="1"/>
</dbReference>
<reference evidence="11" key="1">
    <citation type="journal article" date="2023" name="Mol. Biol. Evol.">
        <title>Third-Generation Sequencing Reveals the Adaptive Role of the Epigenome in Three Deep-Sea Polychaetes.</title>
        <authorList>
            <person name="Perez M."/>
            <person name="Aroh O."/>
            <person name="Sun Y."/>
            <person name="Lan Y."/>
            <person name="Juniper S.K."/>
            <person name="Young C.R."/>
            <person name="Angers B."/>
            <person name="Qian P.Y."/>
        </authorList>
    </citation>
    <scope>NUCLEOTIDE SEQUENCE</scope>
    <source>
        <strain evidence="11">P08H-3</strain>
    </source>
</reference>
<sequence>MTMPDSWSTAYGLFTAGETPMVLSYTTSPIYHQVFEKENRYKVALFPEGHYRYVEYVAIPTIAAHKHLAEQFIKFILSKDFQKKILLGNVMYPAVKDIPLPSMAHQGMPMKALELDYTDIAQHKDTWIRDWLSVMSERRFSAIVIIHGLYNFGIIARLLVIGQSHIDKRQYEIGRLLGAKNCFGVIMVLGGSPRYATLEVSLFYALKSFIQEDLAHGIASLQYDFRIAIQCSIEEGSFFSILGPSGAGKSTFLRVLAGLLIPDKGSCIVRGKDILCLAPEKRRIGMVFQDYALFPHMNVYQNIEYGLKVQRRIPAERQKIVTQLLEEFSLTKKALQKPYHLSGGEQQRVALARALAPDPDMLLLDEPLSAVDIYLRDELRSLIKELQRRRKISTFYVTHDRQEALALSDTIAIFKEGRIVQVGSPEDVYTHPHNAVVHTLPRFVPKRKDTRNKKPIESTMRAPAGNCSSKELHTVPIIADTIPKILACNSIIRI</sequence>
<evidence type="ECO:0000256" key="3">
    <source>
        <dbReference type="ARBA" id="ARBA00022496"/>
    </source>
</evidence>
<dbReference type="GO" id="GO:0016887">
    <property type="term" value="F:ATP hydrolysis activity"/>
    <property type="evidence" value="ECO:0007669"/>
    <property type="project" value="InterPro"/>
</dbReference>
<keyword evidence="2" id="KW-1003">Cell membrane</keyword>
<organism evidence="11 12">
    <name type="scientific">Paralvinella palmiformis</name>
    <dbReference type="NCBI Taxonomy" id="53620"/>
    <lineage>
        <taxon>Eukaryota</taxon>
        <taxon>Metazoa</taxon>
        <taxon>Spiralia</taxon>
        <taxon>Lophotrochozoa</taxon>
        <taxon>Annelida</taxon>
        <taxon>Polychaeta</taxon>
        <taxon>Sedentaria</taxon>
        <taxon>Canalipalpata</taxon>
        <taxon>Terebellida</taxon>
        <taxon>Terebelliformia</taxon>
        <taxon>Alvinellidae</taxon>
        <taxon>Paralvinella</taxon>
    </lineage>
</organism>
<keyword evidence="7" id="KW-0764">Sulfate transport</keyword>